<keyword evidence="2" id="KW-0853">WD repeat</keyword>
<keyword evidence="1" id="KW-0560">Oxidoreductase</keyword>
<accession>A0A9P7D534</accession>
<dbReference type="PROSITE" id="PS00070">
    <property type="entry name" value="ALDEHYDE_DEHYDR_CYS"/>
    <property type="match status" value="1"/>
</dbReference>
<dbReference type="GO" id="GO:0003682">
    <property type="term" value="F:chromatin binding"/>
    <property type="evidence" value="ECO:0007669"/>
    <property type="project" value="TreeGrafter"/>
</dbReference>
<dbReference type="Gene3D" id="2.130.10.10">
    <property type="entry name" value="YVTN repeat-like/Quinoprotein amine dehydrogenase"/>
    <property type="match status" value="1"/>
</dbReference>
<evidence type="ECO:0000256" key="2">
    <source>
        <dbReference type="PROSITE-ProRule" id="PRU00221"/>
    </source>
</evidence>
<dbReference type="EMBL" id="JABBWD010000011">
    <property type="protein sequence ID" value="KAG1779789.1"/>
    <property type="molecule type" value="Genomic_DNA"/>
</dbReference>
<gene>
    <name evidence="3" type="ORF">EV702DRAFT_1195146</name>
</gene>
<name>A0A9P7D534_9AGAM</name>
<dbReference type="OrthoDB" id="6262491at2759"/>
<dbReference type="GO" id="GO:0043596">
    <property type="term" value="C:nuclear replication fork"/>
    <property type="evidence" value="ECO:0007669"/>
    <property type="project" value="TreeGrafter"/>
</dbReference>
<reference evidence="3" key="1">
    <citation type="journal article" date="2020" name="New Phytol.">
        <title>Comparative genomics reveals dynamic genome evolution in host specialist ectomycorrhizal fungi.</title>
        <authorList>
            <person name="Lofgren L.A."/>
            <person name="Nguyen N.H."/>
            <person name="Vilgalys R."/>
            <person name="Ruytinx J."/>
            <person name="Liao H.L."/>
            <person name="Branco S."/>
            <person name="Kuo A."/>
            <person name="LaButti K."/>
            <person name="Lipzen A."/>
            <person name="Andreopoulos W."/>
            <person name="Pangilinan J."/>
            <person name="Riley R."/>
            <person name="Hundley H."/>
            <person name="Na H."/>
            <person name="Barry K."/>
            <person name="Grigoriev I.V."/>
            <person name="Stajich J.E."/>
            <person name="Kennedy P.G."/>
        </authorList>
    </citation>
    <scope>NUCLEOTIDE SEQUENCE</scope>
    <source>
        <strain evidence="3">DOB743</strain>
    </source>
</reference>
<dbReference type="PROSITE" id="PS50082">
    <property type="entry name" value="WD_REPEATS_2"/>
    <property type="match status" value="1"/>
</dbReference>
<dbReference type="PANTHER" id="PTHR19932:SF10">
    <property type="entry name" value="WD REPEAT AND HMG-BOX DNA-BINDING PROTEIN 1"/>
    <property type="match status" value="1"/>
</dbReference>
<dbReference type="SMART" id="SM00320">
    <property type="entry name" value="WD40"/>
    <property type="match status" value="1"/>
</dbReference>
<dbReference type="GO" id="GO:0016491">
    <property type="term" value="F:oxidoreductase activity"/>
    <property type="evidence" value="ECO:0007669"/>
    <property type="project" value="UniProtKB-KW"/>
</dbReference>
<dbReference type="GO" id="GO:0000278">
    <property type="term" value="P:mitotic cell cycle"/>
    <property type="evidence" value="ECO:0007669"/>
    <property type="project" value="TreeGrafter"/>
</dbReference>
<dbReference type="PANTHER" id="PTHR19932">
    <property type="entry name" value="WD REPEAT AND HMG-BOX DNA BINDING PROTEIN"/>
    <property type="match status" value="1"/>
</dbReference>
<dbReference type="SUPFAM" id="SSF50998">
    <property type="entry name" value="Quinoprotein alcohol dehydrogenase-like"/>
    <property type="match status" value="1"/>
</dbReference>
<dbReference type="GO" id="GO:0006281">
    <property type="term" value="P:DNA repair"/>
    <property type="evidence" value="ECO:0007669"/>
    <property type="project" value="TreeGrafter"/>
</dbReference>
<dbReference type="Proteomes" id="UP000714275">
    <property type="component" value="Unassembled WGS sequence"/>
</dbReference>
<keyword evidence="4" id="KW-1185">Reference proteome</keyword>
<proteinExistence type="predicted"/>
<dbReference type="InterPro" id="IPR001680">
    <property type="entry name" value="WD40_rpt"/>
</dbReference>
<dbReference type="GO" id="GO:0006261">
    <property type="term" value="P:DNA-templated DNA replication"/>
    <property type="evidence" value="ECO:0007669"/>
    <property type="project" value="TreeGrafter"/>
</dbReference>
<evidence type="ECO:0000313" key="3">
    <source>
        <dbReference type="EMBL" id="KAG1779789.1"/>
    </source>
</evidence>
<evidence type="ECO:0000256" key="1">
    <source>
        <dbReference type="ARBA" id="ARBA00023002"/>
    </source>
</evidence>
<feature type="repeat" description="WD" evidence="2">
    <location>
        <begin position="45"/>
        <end position="86"/>
    </location>
</feature>
<sequence length="218" mass="22853">MDVEDVAESVSSVEDKVLAITFGVDGPPRAAVGSTMASTSEAISNSAHQQGQTCIAVSRDGKIAYTGGLDSLVQIWHTDQGEDQEPEAVYEADEGITAVAAAVHGSSCILDSSELLMENRKAAGSLEATTLTCKVSITKAQPAFQPGSTPMENKKCYLAYNMVGVIEVRQVGQGNIMIATSSGDLTFLSGSGMKRIVLGIEGEYVTMAAAEEYVLVVH</sequence>
<dbReference type="AlphaFoldDB" id="A0A9P7D534"/>
<evidence type="ECO:0000313" key="4">
    <source>
        <dbReference type="Proteomes" id="UP000714275"/>
    </source>
</evidence>
<comment type="caution">
    <text evidence="3">The sequence shown here is derived from an EMBL/GenBank/DDBJ whole genome shotgun (WGS) entry which is preliminary data.</text>
</comment>
<dbReference type="InterPro" id="IPR016160">
    <property type="entry name" value="Ald_DH_CS_CYS"/>
</dbReference>
<protein>
    <submittedName>
        <fullName evidence="3">Uncharacterized protein</fullName>
    </submittedName>
</protein>
<dbReference type="InterPro" id="IPR011047">
    <property type="entry name" value="Quinoprotein_ADH-like_sf"/>
</dbReference>
<dbReference type="InterPro" id="IPR015943">
    <property type="entry name" value="WD40/YVTN_repeat-like_dom_sf"/>
</dbReference>
<organism evidence="3 4">
    <name type="scientific">Suillus placidus</name>
    <dbReference type="NCBI Taxonomy" id="48579"/>
    <lineage>
        <taxon>Eukaryota</taxon>
        <taxon>Fungi</taxon>
        <taxon>Dikarya</taxon>
        <taxon>Basidiomycota</taxon>
        <taxon>Agaricomycotina</taxon>
        <taxon>Agaricomycetes</taxon>
        <taxon>Agaricomycetidae</taxon>
        <taxon>Boletales</taxon>
        <taxon>Suillineae</taxon>
        <taxon>Suillaceae</taxon>
        <taxon>Suillus</taxon>
    </lineage>
</organism>